<dbReference type="InterPro" id="IPR022385">
    <property type="entry name" value="Rhs_assc_core"/>
</dbReference>
<dbReference type="PANTHER" id="PTHR32305:SF15">
    <property type="entry name" value="PROTEIN RHSA-RELATED"/>
    <property type="match status" value="1"/>
</dbReference>
<dbReference type="EMBL" id="JBELOE010000278">
    <property type="protein sequence ID" value="MER2493919.1"/>
    <property type="molecule type" value="Genomic_DNA"/>
</dbReference>
<evidence type="ECO:0000256" key="1">
    <source>
        <dbReference type="SAM" id="MobiDB-lite"/>
    </source>
</evidence>
<comment type="caution">
    <text evidence="3">The sequence shown here is derived from an EMBL/GenBank/DDBJ whole genome shotgun (WGS) entry which is preliminary data.</text>
</comment>
<dbReference type="Pfam" id="PF12106">
    <property type="entry name" value="Colicin_E5"/>
    <property type="match status" value="1"/>
</dbReference>
<dbReference type="Proteomes" id="UP001467690">
    <property type="component" value="Unassembled WGS sequence"/>
</dbReference>
<dbReference type="InterPro" id="IPR050708">
    <property type="entry name" value="T6SS_VgrG/RHS"/>
</dbReference>
<name>A0ABV1RLZ8_9ALTE</name>
<proteinExistence type="predicted"/>
<dbReference type="Gene3D" id="3.30.2310.30">
    <property type="match status" value="1"/>
</dbReference>
<dbReference type="PANTHER" id="PTHR32305">
    <property type="match status" value="1"/>
</dbReference>
<evidence type="ECO:0000313" key="4">
    <source>
        <dbReference type="Proteomes" id="UP001467690"/>
    </source>
</evidence>
<dbReference type="InterPro" id="IPR038233">
    <property type="entry name" value="Colicin_D/E5_nuclease"/>
</dbReference>
<dbReference type="NCBIfam" id="TIGR03696">
    <property type="entry name" value="Rhs_assc_core"/>
    <property type="match status" value="1"/>
</dbReference>
<keyword evidence="4" id="KW-1185">Reference proteome</keyword>
<dbReference type="RefSeq" id="WP_350402952.1">
    <property type="nucleotide sequence ID" value="NZ_JBELOE010000278.1"/>
</dbReference>
<evidence type="ECO:0000313" key="3">
    <source>
        <dbReference type="EMBL" id="MER2493919.1"/>
    </source>
</evidence>
<dbReference type="InterPro" id="IPR021964">
    <property type="entry name" value="Colicin_E5_C"/>
</dbReference>
<dbReference type="SUPFAM" id="SSF102824">
    <property type="entry name" value="Colicin D/E5 nuclease domain"/>
    <property type="match status" value="1"/>
</dbReference>
<feature type="region of interest" description="Disordered" evidence="1">
    <location>
        <begin position="841"/>
        <end position="918"/>
    </location>
</feature>
<dbReference type="InterPro" id="IPR038234">
    <property type="entry name" value="Colicin_E5_C_sf"/>
</dbReference>
<protein>
    <submittedName>
        <fullName evidence="3">Colicin E5-related ribonuclease</fullName>
    </submittedName>
</protein>
<evidence type="ECO:0000259" key="2">
    <source>
        <dbReference type="Pfam" id="PF12106"/>
    </source>
</evidence>
<reference evidence="3 4" key="1">
    <citation type="submission" date="2024-06" db="EMBL/GenBank/DDBJ databases">
        <authorList>
            <person name="Chen R.Y."/>
        </authorList>
    </citation>
    <scope>NUCLEOTIDE SEQUENCE [LARGE SCALE GENOMIC DNA]</scope>
    <source>
        <strain evidence="3 4">D2</strain>
    </source>
</reference>
<feature type="domain" description="Colicin E5 ribonuclease" evidence="2">
    <location>
        <begin position="822"/>
        <end position="911"/>
    </location>
</feature>
<accession>A0ABV1RLZ8</accession>
<gene>
    <name evidence="3" type="ORF">ABS311_18750</name>
</gene>
<sequence length="918" mass="101693">MGASIGNVYTITDALGNSATLENYHRGQPQKITLRDGSVITRGVDDNGWVTSETLPNLYTVGYQYNSVGRMTLIDRPEGWYDTNISYHDIGTENFHRIISQGANQTTEWYNTMLQATLTEQRDLGTGWYSYVNKQHDAMGRLTFESYPSLSSTETKGISYAYDALGRQSTVTLYPDNQTTYVYLTGNKIKVTDPENYVTTTTYSGFASPSDGQIILIESPENVTTSMTYNIWGNIKTLSQYGDDYQGQSVNQTHTYYYDTNLRLCRLEIPELGAKLMTYNANDQLQYYAEGRNVATNPSTALGSNCAELDTSATDVVELTYDASGRLENTLFSDIETQSIYRTYNLNGNIENIQRGQTTWHYSYYDDGSLEQELLVLDGLNFNLNFQRDYYGNITHISYPSGDKVSLNPDAFGRPTNIRAENTDYLATYAQKIQYHANGSLQSFEYGNGVKFNQQLNDQTLPESRQVELTSGSRILDLEYLYDGRANTTNINDYTNSARNIVNTYDGLSRLKTSAGQFGNITFDYDAIGNLRKRQIVGGNSFGGSQHNVTVNFNSLNRVSNAVTSNGTRTFEHDHKGNVISNGTHSFTYDLANQPISISGAQTGSFVYDGHLKRVKTTSNGETVYFVYSNEVGLISQYNKTKGIHTDHIRLAGQNIAKIESMGSLADSATTAFNADINSQPSTGLSGKDYYLPYGKSVSGQTQHGNTIGYTGHVQDKSGLVYMQARYYDPVIGRFYSNDPVDALGHMQRGNSIAHGFNRYAYANNNPYKYTDPDGKFVVLAPLVPPAIAALGKALGFVGTAALAGYAGSEAINAYNESGESDLVIDDKIKEQLGDRGWTEDEVKDLVGNTEPTGESTDNRRPSKTPDGQGRSDPASVYGTKDGGHVVVNDNTNEVTHVSDKNDPNWIPDSRIKWREDQ</sequence>
<organism evidence="3 4">
    <name type="scientific">Catenovulum sediminis</name>
    <dbReference type="NCBI Taxonomy" id="1740262"/>
    <lineage>
        <taxon>Bacteria</taxon>
        <taxon>Pseudomonadati</taxon>
        <taxon>Pseudomonadota</taxon>
        <taxon>Gammaproteobacteria</taxon>
        <taxon>Alteromonadales</taxon>
        <taxon>Alteromonadaceae</taxon>
        <taxon>Catenovulum</taxon>
    </lineage>
</organism>
<dbReference type="Gene3D" id="2.180.10.10">
    <property type="entry name" value="RHS repeat-associated core"/>
    <property type="match status" value="2"/>
</dbReference>